<keyword evidence="4" id="KW-1185">Reference proteome</keyword>
<evidence type="ECO:0000256" key="1">
    <source>
        <dbReference type="SAM" id="MobiDB-lite"/>
    </source>
</evidence>
<accession>A0AAN6Z1C0</accession>
<feature type="compositionally biased region" description="Basic and acidic residues" evidence="1">
    <location>
        <begin position="29"/>
        <end position="39"/>
    </location>
</feature>
<evidence type="ECO:0000256" key="2">
    <source>
        <dbReference type="SAM" id="Phobius"/>
    </source>
</evidence>
<evidence type="ECO:0000313" key="3">
    <source>
        <dbReference type="EMBL" id="KAK4121925.1"/>
    </source>
</evidence>
<name>A0AAN6Z1C0_9PEZI</name>
<reference evidence="3" key="2">
    <citation type="submission" date="2023-05" db="EMBL/GenBank/DDBJ databases">
        <authorList>
            <consortium name="Lawrence Berkeley National Laboratory"/>
            <person name="Steindorff A."/>
            <person name="Hensen N."/>
            <person name="Bonometti L."/>
            <person name="Westerberg I."/>
            <person name="Brannstrom I.O."/>
            <person name="Guillou S."/>
            <person name="Cros-Aarteil S."/>
            <person name="Calhoun S."/>
            <person name="Haridas S."/>
            <person name="Kuo A."/>
            <person name="Mondo S."/>
            <person name="Pangilinan J."/>
            <person name="Riley R."/>
            <person name="Labutti K."/>
            <person name="Andreopoulos B."/>
            <person name="Lipzen A."/>
            <person name="Chen C."/>
            <person name="Yanf M."/>
            <person name="Daum C."/>
            <person name="Ng V."/>
            <person name="Clum A."/>
            <person name="Ohm R."/>
            <person name="Martin F."/>
            <person name="Silar P."/>
            <person name="Natvig D."/>
            <person name="Lalanne C."/>
            <person name="Gautier V."/>
            <person name="Ament-Velasquez S.L."/>
            <person name="Kruys A."/>
            <person name="Hutchinson M.I."/>
            <person name="Powell A.J."/>
            <person name="Barry K."/>
            <person name="Miller A.N."/>
            <person name="Grigoriev I.V."/>
            <person name="Debuchy R."/>
            <person name="Gladieux P."/>
            <person name="Thoren M.H."/>
            <person name="Johannesson H."/>
        </authorList>
    </citation>
    <scope>NUCLEOTIDE SEQUENCE</scope>
    <source>
        <strain evidence="3">CBS 731.68</strain>
    </source>
</reference>
<keyword evidence="2" id="KW-0472">Membrane</keyword>
<comment type="caution">
    <text evidence="3">The sequence shown here is derived from an EMBL/GenBank/DDBJ whole genome shotgun (WGS) entry which is preliminary data.</text>
</comment>
<keyword evidence="2" id="KW-1133">Transmembrane helix</keyword>
<protein>
    <submittedName>
        <fullName evidence="3">Uncharacterized protein</fullName>
    </submittedName>
</protein>
<feature type="region of interest" description="Disordered" evidence="1">
    <location>
        <begin position="1"/>
        <end position="56"/>
    </location>
</feature>
<evidence type="ECO:0000313" key="4">
    <source>
        <dbReference type="Proteomes" id="UP001302602"/>
    </source>
</evidence>
<dbReference type="RefSeq" id="XP_062645696.1">
    <property type="nucleotide sequence ID" value="XM_062797334.1"/>
</dbReference>
<dbReference type="GeneID" id="87834102"/>
<feature type="compositionally biased region" description="Polar residues" evidence="1">
    <location>
        <begin position="1"/>
        <end position="25"/>
    </location>
</feature>
<dbReference type="AlphaFoldDB" id="A0AAN6Z1C0"/>
<dbReference type="EMBL" id="MU853232">
    <property type="protein sequence ID" value="KAK4121925.1"/>
    <property type="molecule type" value="Genomic_DNA"/>
</dbReference>
<feature type="transmembrane region" description="Helical" evidence="2">
    <location>
        <begin position="83"/>
        <end position="101"/>
    </location>
</feature>
<gene>
    <name evidence="3" type="ORF">N657DRAFT_698479</name>
</gene>
<dbReference type="Proteomes" id="UP001302602">
    <property type="component" value="Unassembled WGS sequence"/>
</dbReference>
<proteinExistence type="predicted"/>
<organism evidence="3 4">
    <name type="scientific">Parathielavia appendiculata</name>
    <dbReference type="NCBI Taxonomy" id="2587402"/>
    <lineage>
        <taxon>Eukaryota</taxon>
        <taxon>Fungi</taxon>
        <taxon>Dikarya</taxon>
        <taxon>Ascomycota</taxon>
        <taxon>Pezizomycotina</taxon>
        <taxon>Sordariomycetes</taxon>
        <taxon>Sordariomycetidae</taxon>
        <taxon>Sordariales</taxon>
        <taxon>Chaetomiaceae</taxon>
        <taxon>Parathielavia</taxon>
    </lineage>
</organism>
<reference evidence="3" key="1">
    <citation type="journal article" date="2023" name="Mol. Phylogenet. Evol.">
        <title>Genome-scale phylogeny and comparative genomics of the fungal order Sordariales.</title>
        <authorList>
            <person name="Hensen N."/>
            <person name="Bonometti L."/>
            <person name="Westerberg I."/>
            <person name="Brannstrom I.O."/>
            <person name="Guillou S."/>
            <person name="Cros-Aarteil S."/>
            <person name="Calhoun S."/>
            <person name="Haridas S."/>
            <person name="Kuo A."/>
            <person name="Mondo S."/>
            <person name="Pangilinan J."/>
            <person name="Riley R."/>
            <person name="LaButti K."/>
            <person name="Andreopoulos B."/>
            <person name="Lipzen A."/>
            <person name="Chen C."/>
            <person name="Yan M."/>
            <person name="Daum C."/>
            <person name="Ng V."/>
            <person name="Clum A."/>
            <person name="Steindorff A."/>
            <person name="Ohm R.A."/>
            <person name="Martin F."/>
            <person name="Silar P."/>
            <person name="Natvig D.O."/>
            <person name="Lalanne C."/>
            <person name="Gautier V."/>
            <person name="Ament-Velasquez S.L."/>
            <person name="Kruys A."/>
            <person name="Hutchinson M.I."/>
            <person name="Powell A.J."/>
            <person name="Barry K."/>
            <person name="Miller A.N."/>
            <person name="Grigoriev I.V."/>
            <person name="Debuchy R."/>
            <person name="Gladieux P."/>
            <person name="Hiltunen Thoren M."/>
            <person name="Johannesson H."/>
        </authorList>
    </citation>
    <scope>NUCLEOTIDE SEQUENCE</scope>
    <source>
        <strain evidence="3">CBS 731.68</strain>
    </source>
</reference>
<sequence length="111" mass="12575">MSLMSSNKPQSQSQREGQSLSGRATQHQHRQDRPGDIHHPQPSPTPPHRLPARQFSDPLARRLPVGLWFCVQASMTPVFTHTYGLFDAAGCILAVVALRRWGRGWRDKRVK</sequence>
<keyword evidence="2" id="KW-0812">Transmembrane</keyword>